<dbReference type="Gene3D" id="3.10.580.10">
    <property type="entry name" value="CBS-domain"/>
    <property type="match status" value="1"/>
</dbReference>
<comment type="caution">
    <text evidence="5">The sequence shown here is derived from an EMBL/GenBank/DDBJ whole genome shotgun (WGS) entry which is preliminary data.</text>
</comment>
<feature type="domain" description="CBS" evidence="3">
    <location>
        <begin position="71"/>
        <end position="130"/>
    </location>
</feature>
<dbReference type="Proteomes" id="UP001320154">
    <property type="component" value="Unassembled WGS sequence"/>
</dbReference>
<dbReference type="EMBL" id="JABFTS010000010">
    <property type="protein sequence ID" value="MCE8053264.1"/>
    <property type="molecule type" value="Genomic_DNA"/>
</dbReference>
<evidence type="ECO:0000313" key="5">
    <source>
        <dbReference type="EMBL" id="MCE8053264.1"/>
    </source>
</evidence>
<keyword evidence="1" id="KW-0677">Repeat</keyword>
<evidence type="ECO:0000313" key="7">
    <source>
        <dbReference type="Proteomes" id="UP001320178"/>
    </source>
</evidence>
<proteinExistence type="predicted"/>
<name>A0AAW4YYC9_9GAMM</name>
<keyword evidence="6" id="KW-1185">Reference proteome</keyword>
<protein>
    <submittedName>
        <fullName evidence="5">CBS domain-containing protein</fullName>
    </submittedName>
</protein>
<dbReference type="RefSeq" id="WP_086508188.1">
    <property type="nucleotide sequence ID" value="NZ_FNVC01000004.1"/>
</dbReference>
<sequence length="140" mass="15819">MQVREVMTKRPDYCSADASIREVAERMRKDNSGFEPLVENDRIVGTVTDRDLTIRALAEGKSPDEKASSVATTNVLYAFEDQDVKDVLRNMREQQVQRLVVLNNQSDKSLVGVVTIGDIADRCDDDEMAREIANCSKHYH</sequence>
<dbReference type="InterPro" id="IPR046342">
    <property type="entry name" value="CBS_dom_sf"/>
</dbReference>
<dbReference type="CDD" id="cd04622">
    <property type="entry name" value="CBS_pair_HRP1_like"/>
    <property type="match status" value="1"/>
</dbReference>
<dbReference type="SMART" id="SM00116">
    <property type="entry name" value="CBS"/>
    <property type="match status" value="2"/>
</dbReference>
<evidence type="ECO:0000256" key="1">
    <source>
        <dbReference type="ARBA" id="ARBA00022737"/>
    </source>
</evidence>
<feature type="domain" description="CBS" evidence="3">
    <location>
        <begin position="7"/>
        <end position="65"/>
    </location>
</feature>
<dbReference type="InterPro" id="IPR051462">
    <property type="entry name" value="CBS_domain-containing"/>
</dbReference>
<organism evidence="5 7">
    <name type="scientific">Billgrantia desiderata</name>
    <dbReference type="NCBI Taxonomy" id="52021"/>
    <lineage>
        <taxon>Bacteria</taxon>
        <taxon>Pseudomonadati</taxon>
        <taxon>Pseudomonadota</taxon>
        <taxon>Gammaproteobacteria</taxon>
        <taxon>Oceanospirillales</taxon>
        <taxon>Halomonadaceae</taxon>
        <taxon>Billgrantia</taxon>
    </lineage>
</organism>
<evidence type="ECO:0000313" key="4">
    <source>
        <dbReference type="EMBL" id="MCE8046655.1"/>
    </source>
</evidence>
<dbReference type="PANTHER" id="PTHR48108:SF34">
    <property type="entry name" value="CBS DOMAIN-CONTAINING PROTEIN YHCV"/>
    <property type="match status" value="1"/>
</dbReference>
<dbReference type="PROSITE" id="PS51371">
    <property type="entry name" value="CBS"/>
    <property type="match status" value="2"/>
</dbReference>
<dbReference type="SUPFAM" id="SSF54631">
    <property type="entry name" value="CBS-domain pair"/>
    <property type="match status" value="1"/>
</dbReference>
<reference evidence="5 6" key="2">
    <citation type="journal article" date="2021" name="Front. Microbiol.">
        <title>Aerobic Denitrification and Heterotrophic Sulfur Oxidation in the Genus Halomonas Revealed by Six Novel Species Characterizations and Genome-Based Analysis.</title>
        <authorList>
            <person name="Wang L."/>
            <person name="Shao Z."/>
        </authorList>
    </citation>
    <scope>NUCLEOTIDE SEQUENCE</scope>
    <source>
        <strain evidence="4 6">MCCC 1A05748</strain>
        <strain evidence="5">MCCC 1A05776</strain>
    </source>
</reference>
<dbReference type="Pfam" id="PF00571">
    <property type="entry name" value="CBS"/>
    <property type="match status" value="2"/>
</dbReference>
<evidence type="ECO:0000259" key="3">
    <source>
        <dbReference type="PROSITE" id="PS51371"/>
    </source>
</evidence>
<dbReference type="PANTHER" id="PTHR48108">
    <property type="entry name" value="CBS DOMAIN-CONTAINING PROTEIN CBSX2, CHLOROPLASTIC"/>
    <property type="match status" value="1"/>
</dbReference>
<dbReference type="InterPro" id="IPR000644">
    <property type="entry name" value="CBS_dom"/>
</dbReference>
<reference evidence="5" key="1">
    <citation type="submission" date="2020-05" db="EMBL/GenBank/DDBJ databases">
        <authorList>
            <person name="Wang L."/>
            <person name="Shao Z."/>
        </authorList>
    </citation>
    <scope>NUCLEOTIDE SEQUENCE</scope>
    <source>
        <strain evidence="4">MCCC 1A05748</strain>
        <strain evidence="5">MCCC 1A05776</strain>
    </source>
</reference>
<dbReference type="Proteomes" id="UP001320178">
    <property type="component" value="Unassembled WGS sequence"/>
</dbReference>
<accession>A0AAW4YYC9</accession>
<keyword evidence="2" id="KW-0129">CBS domain</keyword>
<gene>
    <name evidence="4" type="ORF">HOP60_07910</name>
    <name evidence="5" type="ORF">HOP61_18395</name>
</gene>
<dbReference type="AlphaFoldDB" id="A0AAW4YYC9"/>
<dbReference type="EMBL" id="JABFTQ010000004">
    <property type="protein sequence ID" value="MCE8046655.1"/>
    <property type="molecule type" value="Genomic_DNA"/>
</dbReference>
<evidence type="ECO:0000313" key="6">
    <source>
        <dbReference type="Proteomes" id="UP001320154"/>
    </source>
</evidence>
<evidence type="ECO:0000256" key="2">
    <source>
        <dbReference type="PROSITE-ProRule" id="PRU00703"/>
    </source>
</evidence>